<dbReference type="PANTHER" id="PTHR46470">
    <property type="entry name" value="N-ACYLNEURAMINATE-9-PHOSPHATASE"/>
    <property type="match status" value="1"/>
</dbReference>
<dbReference type="Gene3D" id="1.20.120.710">
    <property type="entry name" value="Haloacid dehalogenase hydrolase-like domain"/>
    <property type="match status" value="1"/>
</dbReference>
<dbReference type="InterPro" id="IPR041492">
    <property type="entry name" value="HAD_2"/>
</dbReference>
<evidence type="ECO:0000313" key="5">
    <source>
        <dbReference type="EMBL" id="MFC5986606.1"/>
    </source>
</evidence>
<dbReference type="InterPro" id="IPR006439">
    <property type="entry name" value="HAD-SF_hydro_IA"/>
</dbReference>
<dbReference type="RefSeq" id="WP_379893927.1">
    <property type="nucleotide sequence ID" value="NZ_CBCSCT010000090.1"/>
</dbReference>
<dbReference type="PANTHER" id="PTHR46470:SF2">
    <property type="entry name" value="GLYCERALDEHYDE 3-PHOSPHATE PHOSPHATASE"/>
    <property type="match status" value="1"/>
</dbReference>
<evidence type="ECO:0000256" key="1">
    <source>
        <dbReference type="ARBA" id="ARBA00001946"/>
    </source>
</evidence>
<accession>A0ABW1ING4</accession>
<dbReference type="PRINTS" id="PR00413">
    <property type="entry name" value="HADHALOGNASE"/>
</dbReference>
<gene>
    <name evidence="5" type="ORF">ACFPXP_09270</name>
</gene>
<dbReference type="GO" id="GO:0016787">
    <property type="term" value="F:hydrolase activity"/>
    <property type="evidence" value="ECO:0007669"/>
    <property type="project" value="UniProtKB-KW"/>
</dbReference>
<keyword evidence="6" id="KW-1185">Reference proteome</keyword>
<dbReference type="EMBL" id="JBHSQV010000121">
    <property type="protein sequence ID" value="MFC5986606.1"/>
    <property type="molecule type" value="Genomic_DNA"/>
</dbReference>
<comment type="cofactor">
    <cofactor evidence="1">
        <name>Mg(2+)</name>
        <dbReference type="ChEBI" id="CHEBI:18420"/>
    </cofactor>
</comment>
<dbReference type="InterPro" id="IPR006549">
    <property type="entry name" value="HAD-SF_hydro_IIIA"/>
</dbReference>
<dbReference type="NCBIfam" id="TIGR01549">
    <property type="entry name" value="HAD-SF-IA-v1"/>
    <property type="match status" value="1"/>
</dbReference>
<evidence type="ECO:0000313" key="6">
    <source>
        <dbReference type="Proteomes" id="UP001596250"/>
    </source>
</evidence>
<evidence type="ECO:0000256" key="4">
    <source>
        <dbReference type="ARBA" id="ARBA00022842"/>
    </source>
</evidence>
<comment type="caution">
    <text evidence="5">The sequence shown here is derived from an EMBL/GenBank/DDBJ whole genome shotgun (WGS) entry which is preliminary data.</text>
</comment>
<protein>
    <submittedName>
        <fullName evidence="5">HAD family hydrolase</fullName>
        <ecNumber evidence="5">3.1.3.-</ecNumber>
    </submittedName>
</protein>
<keyword evidence="2" id="KW-0479">Metal-binding</keyword>
<dbReference type="InterPro" id="IPR023214">
    <property type="entry name" value="HAD_sf"/>
</dbReference>
<evidence type="ECO:0000256" key="3">
    <source>
        <dbReference type="ARBA" id="ARBA00022801"/>
    </source>
</evidence>
<dbReference type="SFLD" id="SFLDG01129">
    <property type="entry name" value="C1.5:_HAD__Beta-PGM__Phosphata"/>
    <property type="match status" value="1"/>
</dbReference>
<dbReference type="Pfam" id="PF13419">
    <property type="entry name" value="HAD_2"/>
    <property type="match status" value="1"/>
</dbReference>
<keyword evidence="4" id="KW-0460">Magnesium</keyword>
<reference evidence="6" key="1">
    <citation type="journal article" date="2019" name="Int. J. Syst. Evol. Microbiol.">
        <title>The Global Catalogue of Microorganisms (GCM) 10K type strain sequencing project: providing services to taxonomists for standard genome sequencing and annotation.</title>
        <authorList>
            <consortium name="The Broad Institute Genomics Platform"/>
            <consortium name="The Broad Institute Genome Sequencing Center for Infectious Disease"/>
            <person name="Wu L."/>
            <person name="Ma J."/>
        </authorList>
    </citation>
    <scope>NUCLEOTIDE SEQUENCE [LARGE SCALE GENOMIC DNA]</scope>
    <source>
        <strain evidence="6">CCM 8749</strain>
    </source>
</reference>
<sequence length="219" mass="24832">MLKAVCFDLDGTLLDRDQSLIGVVSAQYERYSTFITCAQEQYVCRFVQLDQRGYVWKDKVYQQFIEENIIQGIPWEDLLEDFVSRFSEHAVAFPSVPEVLSKLKQSGYKLGIITNGFDRLQRSNMKALQLEAYVDDIIISESAGLRKPDPAIFELALSNLAVRAEEAVYVGDHPVNDVEASIRAGMKAVWKRDQHMDKPSRVNGIIDHFDELAELIGGL</sequence>
<evidence type="ECO:0000256" key="2">
    <source>
        <dbReference type="ARBA" id="ARBA00022723"/>
    </source>
</evidence>
<dbReference type="NCBIfam" id="TIGR01509">
    <property type="entry name" value="HAD-SF-IA-v3"/>
    <property type="match status" value="1"/>
</dbReference>
<dbReference type="InterPro" id="IPR051400">
    <property type="entry name" value="HAD-like_hydrolase"/>
</dbReference>
<dbReference type="InterPro" id="IPR036412">
    <property type="entry name" value="HAD-like_sf"/>
</dbReference>
<proteinExistence type="predicted"/>
<name>A0ABW1ING4_9BACL</name>
<dbReference type="Proteomes" id="UP001596250">
    <property type="component" value="Unassembled WGS sequence"/>
</dbReference>
<dbReference type="Gene3D" id="3.40.50.1000">
    <property type="entry name" value="HAD superfamily/HAD-like"/>
    <property type="match status" value="1"/>
</dbReference>
<dbReference type="EC" id="3.1.3.-" evidence="5"/>
<organism evidence="5 6">
    <name type="scientific">Marinicrinis lubricantis</name>
    <dbReference type="NCBI Taxonomy" id="2086470"/>
    <lineage>
        <taxon>Bacteria</taxon>
        <taxon>Bacillati</taxon>
        <taxon>Bacillota</taxon>
        <taxon>Bacilli</taxon>
        <taxon>Bacillales</taxon>
        <taxon>Paenibacillaceae</taxon>
    </lineage>
</organism>
<keyword evidence="3 5" id="KW-0378">Hydrolase</keyword>
<dbReference type="NCBIfam" id="TIGR01662">
    <property type="entry name" value="HAD-SF-IIIA"/>
    <property type="match status" value="1"/>
</dbReference>
<dbReference type="SFLD" id="SFLDS00003">
    <property type="entry name" value="Haloacid_Dehalogenase"/>
    <property type="match status" value="1"/>
</dbReference>
<dbReference type="SUPFAM" id="SSF56784">
    <property type="entry name" value="HAD-like"/>
    <property type="match status" value="1"/>
</dbReference>